<organism evidence="2 3">
    <name type="scientific">Slackia equolifaciens</name>
    <dbReference type="NCBI Taxonomy" id="498718"/>
    <lineage>
        <taxon>Bacteria</taxon>
        <taxon>Bacillati</taxon>
        <taxon>Actinomycetota</taxon>
        <taxon>Coriobacteriia</taxon>
        <taxon>Eggerthellales</taxon>
        <taxon>Eggerthellaceae</taxon>
        <taxon>Slackia</taxon>
    </lineage>
</organism>
<evidence type="ECO:0000313" key="3">
    <source>
        <dbReference type="Proteomes" id="UP000786989"/>
    </source>
</evidence>
<feature type="region of interest" description="Disordered" evidence="1">
    <location>
        <begin position="46"/>
        <end position="124"/>
    </location>
</feature>
<evidence type="ECO:0000313" key="2">
    <source>
        <dbReference type="EMBL" id="HJF65517.1"/>
    </source>
</evidence>
<accession>A0A9D2UWU1</accession>
<feature type="region of interest" description="Disordered" evidence="1">
    <location>
        <begin position="139"/>
        <end position="177"/>
    </location>
</feature>
<dbReference type="Proteomes" id="UP000786989">
    <property type="component" value="Unassembled WGS sequence"/>
</dbReference>
<dbReference type="EMBL" id="DYWI01000097">
    <property type="protein sequence ID" value="HJF65517.1"/>
    <property type="molecule type" value="Genomic_DNA"/>
</dbReference>
<comment type="caution">
    <text evidence="2">The sequence shown here is derived from an EMBL/GenBank/DDBJ whole genome shotgun (WGS) entry which is preliminary data.</text>
</comment>
<evidence type="ECO:0000256" key="1">
    <source>
        <dbReference type="SAM" id="MobiDB-lite"/>
    </source>
</evidence>
<sequence length="722" mass="75406">MHIGSDGGSRSRIASVVLSALLSIVLAAGQVPLLAYAIDGPEETTSAISKEENLSDNAPGEDDPSSAGSNGSLDEGLGNNGATSESVDEGDNAANRPPDESSDDAFGPSDSVDEAIDGDASNDAASNNEALANEVVASNSATAKDEDGAAENDFGSQDKQTEESEGMELLSAASARDAESDRIHSSVDSLVAGEYTVTANVSMMTPIPGVRGYATNPTNPESIGGLGGIPNMPRTNNATLVVDSEGEYTLVIDLVNPVFTIQQIGTGNGIAVLDYATSPIETKEDDQRYNQSLETAGISTRISQLTLRLDNLSGVYSLTGCKEYATTLGTSNPSNGWLSNDLDIDVDLANAVRHLQGDYERTFVDDQTGISVYAAAEEGSPLIATLENTSLEVEVVQEGTERDSVQAALLQQYTSAPDFVLYSIRLVSNGADVDLSGAAKVIVGFPGDLAFSEMFYYDGSSLEALAAESSSDVLAFQVDAMGYFVSISSESAVEARAWTYSSHDETTGISFGYATDGKLDGLILGGDESMGTMYLNWYKDYFGYYYSDDISDAHRAQTLALVQAEGDLSDPLVLGGYSAGWSVEAMMGLPIGILCAPNYSFAQATNPAWMSLPAEPETAFYYASGTVGSGITSATKMSSSYSSGKATVMLTRENTGVANPVLPIYNAASGVDGSTGMPQTDETPIAYIVAVQEAPTVVSLPQANTGLVYNGEEQVGVSRGEG</sequence>
<dbReference type="AlphaFoldDB" id="A0A9D2UWU1"/>
<proteinExistence type="predicted"/>
<feature type="non-terminal residue" evidence="2">
    <location>
        <position position="722"/>
    </location>
</feature>
<protein>
    <submittedName>
        <fullName evidence="2">Uncharacterized protein</fullName>
    </submittedName>
</protein>
<reference evidence="2" key="2">
    <citation type="submission" date="2021-09" db="EMBL/GenBank/DDBJ databases">
        <authorList>
            <person name="Gilroy R."/>
        </authorList>
    </citation>
    <scope>NUCLEOTIDE SEQUENCE</scope>
    <source>
        <strain evidence="2">ChiGjej6B6-11269</strain>
    </source>
</reference>
<gene>
    <name evidence="2" type="ORF">K8U77_05305</name>
</gene>
<reference evidence="2" key="1">
    <citation type="journal article" date="2021" name="PeerJ">
        <title>Extensive microbial diversity within the chicken gut microbiome revealed by metagenomics and culture.</title>
        <authorList>
            <person name="Gilroy R."/>
            <person name="Ravi A."/>
            <person name="Getino M."/>
            <person name="Pursley I."/>
            <person name="Horton D.L."/>
            <person name="Alikhan N.F."/>
            <person name="Baker D."/>
            <person name="Gharbi K."/>
            <person name="Hall N."/>
            <person name="Watson M."/>
            <person name="Adriaenssens E.M."/>
            <person name="Foster-Nyarko E."/>
            <person name="Jarju S."/>
            <person name="Secka A."/>
            <person name="Antonio M."/>
            <person name="Oren A."/>
            <person name="Chaudhuri R.R."/>
            <person name="La Ragione R."/>
            <person name="Hildebrand F."/>
            <person name="Pallen M.J."/>
        </authorList>
    </citation>
    <scope>NUCLEOTIDE SEQUENCE</scope>
    <source>
        <strain evidence="2">ChiGjej6B6-11269</strain>
    </source>
</reference>
<name>A0A9D2UWU1_9ACTN</name>